<accession>A0A2K9F4W4</accession>
<reference evidence="5 6" key="1">
    <citation type="submission" date="2017-12" db="EMBL/GenBank/DDBJ databases">
        <authorList>
            <person name="Hurst M.R.H."/>
        </authorList>
    </citation>
    <scope>NUCLEOTIDE SEQUENCE [LARGE SCALE GENOMIC DNA]</scope>
    <source>
        <strain evidence="5 6">BM15</strain>
    </source>
</reference>
<dbReference type="PANTHER" id="PTHR23309:SF49">
    <property type="entry name" value="PEROXISOMAL BIFUNCTIONAL ENZYME"/>
    <property type="match status" value="1"/>
</dbReference>
<sequence>MLWNSAGWVWCLHRPSLQDWRFKMEIETVGGIGAGQMGNGIAQAGFDVLLNDVSQDHLDDAEARITKNLDCLFAKGKLDGDEKERTLSRIQTTLELSALGPMDLVIEAASECESIKNTIFADRRCCKTRATKDSLRESMRLDGVDE</sequence>
<dbReference type="SUPFAM" id="SSF51735">
    <property type="entry name" value="NAD(P)-binding Rossmann-fold domains"/>
    <property type="match status" value="1"/>
</dbReference>
<keyword evidence="6" id="KW-1185">Reference proteome</keyword>
<dbReference type="GO" id="GO:0003857">
    <property type="term" value="F:(3S)-3-hydroxyacyl-CoA dehydrogenase (NAD+) activity"/>
    <property type="evidence" value="ECO:0007669"/>
    <property type="project" value="TreeGrafter"/>
</dbReference>
<keyword evidence="3" id="KW-0511">Multifunctional enzyme</keyword>
<dbReference type="GO" id="GO:0006635">
    <property type="term" value="P:fatty acid beta-oxidation"/>
    <property type="evidence" value="ECO:0007669"/>
    <property type="project" value="TreeGrafter"/>
</dbReference>
<name>A0A2K9F4W4_9RHOB</name>
<feature type="domain" description="3-hydroxyacyl-CoA dehydrogenase NAD binding" evidence="4">
    <location>
        <begin position="28"/>
        <end position="122"/>
    </location>
</feature>
<proteinExistence type="predicted"/>
<evidence type="ECO:0000259" key="4">
    <source>
        <dbReference type="Pfam" id="PF02737"/>
    </source>
</evidence>
<keyword evidence="1" id="KW-0413">Isomerase</keyword>
<keyword evidence="2" id="KW-0456">Lyase</keyword>
<organism evidence="5 6">
    <name type="scientific">Paracoccus tegillarcae</name>
    <dbReference type="NCBI Taxonomy" id="1529068"/>
    <lineage>
        <taxon>Bacteria</taxon>
        <taxon>Pseudomonadati</taxon>
        <taxon>Pseudomonadota</taxon>
        <taxon>Alphaproteobacteria</taxon>
        <taxon>Rhodobacterales</taxon>
        <taxon>Paracoccaceae</taxon>
        <taxon>Paracoccus</taxon>
    </lineage>
</organism>
<evidence type="ECO:0000256" key="2">
    <source>
        <dbReference type="ARBA" id="ARBA00023239"/>
    </source>
</evidence>
<protein>
    <recommendedName>
        <fullName evidence="4">3-hydroxyacyl-CoA dehydrogenase NAD binding domain-containing protein</fullName>
    </recommendedName>
</protein>
<evidence type="ECO:0000313" key="5">
    <source>
        <dbReference type="EMBL" id="AUH34191.1"/>
    </source>
</evidence>
<dbReference type="KEGG" id="paro:CUV01_13010"/>
<dbReference type="Pfam" id="PF02737">
    <property type="entry name" value="3HCDH_N"/>
    <property type="match status" value="1"/>
</dbReference>
<evidence type="ECO:0000256" key="3">
    <source>
        <dbReference type="ARBA" id="ARBA00023268"/>
    </source>
</evidence>
<dbReference type="PANTHER" id="PTHR23309">
    <property type="entry name" value="3-HYDROXYACYL-COA DEHYROGENASE"/>
    <property type="match status" value="1"/>
</dbReference>
<dbReference type="GO" id="GO:0016829">
    <property type="term" value="F:lyase activity"/>
    <property type="evidence" value="ECO:0007669"/>
    <property type="project" value="UniProtKB-KW"/>
</dbReference>
<dbReference type="InterPro" id="IPR006176">
    <property type="entry name" value="3-OHacyl-CoA_DH_NAD-bd"/>
</dbReference>
<evidence type="ECO:0000313" key="6">
    <source>
        <dbReference type="Proteomes" id="UP000233742"/>
    </source>
</evidence>
<dbReference type="Proteomes" id="UP000233742">
    <property type="component" value="Chromosome"/>
</dbReference>
<dbReference type="GO" id="GO:0070403">
    <property type="term" value="F:NAD+ binding"/>
    <property type="evidence" value="ECO:0007669"/>
    <property type="project" value="InterPro"/>
</dbReference>
<dbReference type="Gene3D" id="3.40.50.720">
    <property type="entry name" value="NAD(P)-binding Rossmann-like Domain"/>
    <property type="match status" value="1"/>
</dbReference>
<dbReference type="InterPro" id="IPR036291">
    <property type="entry name" value="NAD(P)-bd_dom_sf"/>
</dbReference>
<dbReference type="AlphaFoldDB" id="A0A2K9F4W4"/>
<dbReference type="EMBL" id="CP025408">
    <property type="protein sequence ID" value="AUH34191.1"/>
    <property type="molecule type" value="Genomic_DNA"/>
</dbReference>
<gene>
    <name evidence="5" type="ORF">CUV01_13010</name>
</gene>
<evidence type="ECO:0000256" key="1">
    <source>
        <dbReference type="ARBA" id="ARBA00023235"/>
    </source>
</evidence>
<dbReference type="GO" id="GO:0016853">
    <property type="term" value="F:isomerase activity"/>
    <property type="evidence" value="ECO:0007669"/>
    <property type="project" value="UniProtKB-KW"/>
</dbReference>